<evidence type="ECO:0000313" key="1">
    <source>
        <dbReference type="EMBL" id="KAK2547369.1"/>
    </source>
</evidence>
<evidence type="ECO:0000313" key="2">
    <source>
        <dbReference type="Proteomes" id="UP001249851"/>
    </source>
</evidence>
<protein>
    <submittedName>
        <fullName evidence="1">Uncharacterized protein</fullName>
    </submittedName>
</protein>
<name>A0AAD9URK8_ACRCE</name>
<dbReference type="Proteomes" id="UP001249851">
    <property type="component" value="Unassembled WGS sequence"/>
</dbReference>
<sequence length="99" mass="11444">KDGKSCGPSHSSSGVIRLWEFSDEVGNHLINFLSKESINERMCCYKHRLFLARFWRSSKVTWQHPEHSGQKKRVQGRDKINLELAHDIVRTASFSIICS</sequence>
<proteinExistence type="predicted"/>
<reference evidence="1" key="1">
    <citation type="journal article" date="2023" name="G3 (Bethesda)">
        <title>Whole genome assembly and annotation of the endangered Caribbean coral Acropora cervicornis.</title>
        <authorList>
            <person name="Selwyn J.D."/>
            <person name="Vollmer S.V."/>
        </authorList>
    </citation>
    <scope>NUCLEOTIDE SEQUENCE</scope>
    <source>
        <strain evidence="1">K2</strain>
    </source>
</reference>
<keyword evidence="2" id="KW-1185">Reference proteome</keyword>
<dbReference type="AlphaFoldDB" id="A0AAD9URK8"/>
<organism evidence="1 2">
    <name type="scientific">Acropora cervicornis</name>
    <name type="common">Staghorn coral</name>
    <dbReference type="NCBI Taxonomy" id="6130"/>
    <lineage>
        <taxon>Eukaryota</taxon>
        <taxon>Metazoa</taxon>
        <taxon>Cnidaria</taxon>
        <taxon>Anthozoa</taxon>
        <taxon>Hexacorallia</taxon>
        <taxon>Scleractinia</taxon>
        <taxon>Astrocoeniina</taxon>
        <taxon>Acroporidae</taxon>
        <taxon>Acropora</taxon>
    </lineage>
</organism>
<accession>A0AAD9URK8</accession>
<dbReference type="EMBL" id="JARQWQ010000189">
    <property type="protein sequence ID" value="KAK2547369.1"/>
    <property type="molecule type" value="Genomic_DNA"/>
</dbReference>
<feature type="non-terminal residue" evidence="1">
    <location>
        <position position="1"/>
    </location>
</feature>
<gene>
    <name evidence="1" type="ORF">P5673_032737</name>
</gene>
<reference evidence="1" key="2">
    <citation type="journal article" date="2023" name="Science">
        <title>Genomic signatures of disease resistance in endangered staghorn corals.</title>
        <authorList>
            <person name="Vollmer S.V."/>
            <person name="Selwyn J.D."/>
            <person name="Despard B.A."/>
            <person name="Roesel C.L."/>
        </authorList>
    </citation>
    <scope>NUCLEOTIDE SEQUENCE</scope>
    <source>
        <strain evidence="1">K2</strain>
    </source>
</reference>
<comment type="caution">
    <text evidence="1">The sequence shown here is derived from an EMBL/GenBank/DDBJ whole genome shotgun (WGS) entry which is preliminary data.</text>
</comment>